<proteinExistence type="predicted"/>
<protein>
    <submittedName>
        <fullName evidence="1">Uncharacterized protein</fullName>
    </submittedName>
</protein>
<dbReference type="EMBL" id="CP092900">
    <property type="protein sequence ID" value="UTC24381.1"/>
    <property type="molecule type" value="Genomic_DNA"/>
</dbReference>
<evidence type="ECO:0000313" key="1">
    <source>
        <dbReference type="EMBL" id="UTC24381.1"/>
    </source>
</evidence>
<dbReference type="Proteomes" id="UP001055955">
    <property type="component" value="Chromosome"/>
</dbReference>
<accession>A0ABY5DJ76</accession>
<organism evidence="1 2">
    <name type="scientific">Candidatus Comchoanobacter bicostacola</name>
    <dbReference type="NCBI Taxonomy" id="2919598"/>
    <lineage>
        <taxon>Bacteria</taxon>
        <taxon>Pseudomonadati</taxon>
        <taxon>Pseudomonadota</taxon>
        <taxon>Gammaproteobacteria</taxon>
        <taxon>Candidatus Comchoanobacterales</taxon>
        <taxon>Candidatus Comchoanobacteraceae</taxon>
        <taxon>Candidatus Comchoanobacter</taxon>
    </lineage>
</organism>
<keyword evidence="2" id="KW-1185">Reference proteome</keyword>
<gene>
    <name evidence="1" type="ORF">MMH89_04005</name>
</gene>
<dbReference type="RefSeq" id="WP_258568164.1">
    <property type="nucleotide sequence ID" value="NZ_CP092900.1"/>
</dbReference>
<evidence type="ECO:0000313" key="2">
    <source>
        <dbReference type="Proteomes" id="UP001055955"/>
    </source>
</evidence>
<sequence>MEEFKGRFRQLVKDTTRESSDGQKSALRDFYLYLTAHCKEETDAADGYVAYFAKNNDLFSSIEASSYDEVLKFLEDKRGNIERIIGPLQVVEAASGCAPAQAISEDHLDSIQEVRAPIPAREDVLCPEDAVDPSLQVHAGHLRVYADFAYLKCKVGGVSIAPERLRSVCDEFFNQYLSKLWGRQGEGSKKCFLHIVLWLKACLKGGYYTMPATCRSEGDQESCRMLYRALESCRKSGLVVELNDSKGSVGLGHFVVDELRSKMTQEYQAIATKSTYSVDKPVGYSAR</sequence>
<name>A0ABY5DJ76_9GAMM</name>
<reference evidence="1 2" key="1">
    <citation type="journal article" date="2022" name="Nat. Microbiol.">
        <title>The microbiome of a bacterivorous marine choanoflagellate contains a resource-demanding obligate bacterial associate.</title>
        <authorList>
            <person name="Needham D.M."/>
            <person name="Poirier C."/>
            <person name="Bachy C."/>
            <person name="George E.E."/>
            <person name="Wilken S."/>
            <person name="Yung C.C.M."/>
            <person name="Limardo A.J."/>
            <person name="Morando M."/>
            <person name="Sudek L."/>
            <person name="Malmstrom R.R."/>
            <person name="Keeling P.J."/>
            <person name="Santoro A.E."/>
            <person name="Worden A.Z."/>
        </authorList>
    </citation>
    <scope>NUCLEOTIDE SEQUENCE [LARGE SCALE GENOMIC DNA]</scope>
    <source>
        <strain evidence="1 2">Comchoano-1</strain>
    </source>
</reference>